<keyword evidence="3" id="KW-1185">Reference proteome</keyword>
<name>A0ABD5TAM7_9EURY</name>
<protein>
    <submittedName>
        <fullName evidence="2">Uncharacterized protein</fullName>
    </submittedName>
</protein>
<proteinExistence type="predicted"/>
<comment type="caution">
    <text evidence="2">The sequence shown here is derived from an EMBL/GenBank/DDBJ whole genome shotgun (WGS) entry which is preliminary data.</text>
</comment>
<accession>A0ABD5TAM7</accession>
<reference evidence="2 3" key="1">
    <citation type="journal article" date="2019" name="Int. J. Syst. Evol. Microbiol.">
        <title>The Global Catalogue of Microorganisms (GCM) 10K type strain sequencing project: providing services to taxonomists for standard genome sequencing and annotation.</title>
        <authorList>
            <consortium name="The Broad Institute Genomics Platform"/>
            <consortium name="The Broad Institute Genome Sequencing Center for Infectious Disease"/>
            <person name="Wu L."/>
            <person name="Ma J."/>
        </authorList>
    </citation>
    <scope>NUCLEOTIDE SEQUENCE [LARGE SCALE GENOMIC DNA]</scope>
    <source>
        <strain evidence="2 3">SYNS20</strain>
    </source>
</reference>
<feature type="compositionally biased region" description="Low complexity" evidence="1">
    <location>
        <begin position="111"/>
        <end position="130"/>
    </location>
</feature>
<dbReference type="RefSeq" id="WP_284062481.1">
    <property type="nucleotide sequence ID" value="NZ_CP126158.1"/>
</dbReference>
<evidence type="ECO:0000313" key="2">
    <source>
        <dbReference type="EMBL" id="MFC6785641.1"/>
    </source>
</evidence>
<evidence type="ECO:0000256" key="1">
    <source>
        <dbReference type="SAM" id="MobiDB-lite"/>
    </source>
</evidence>
<feature type="region of interest" description="Disordered" evidence="1">
    <location>
        <begin position="38"/>
        <end position="88"/>
    </location>
</feature>
<feature type="compositionally biased region" description="Basic and acidic residues" evidence="1">
    <location>
        <begin position="154"/>
        <end position="163"/>
    </location>
</feature>
<feature type="region of interest" description="Disordered" evidence="1">
    <location>
        <begin position="103"/>
        <end position="168"/>
    </location>
</feature>
<dbReference type="AlphaFoldDB" id="A0ABD5TAM7"/>
<dbReference type="EMBL" id="JBHSWX010000012">
    <property type="protein sequence ID" value="MFC6785641.1"/>
    <property type="molecule type" value="Genomic_DNA"/>
</dbReference>
<sequence>MSRERDPGRPIEAVQNAAIEHALTAGESRAALALVGALEPLRDPRLGRDGESGRPGGDNASDPASAPSASSPSATVSPDAGPSSTAPSMALSSALTAWIGLRLRSDRDVPTRPTAPTAPTTTGPSGGDAPRTQPSPSSTEAGGAADWSGDEPDGSDRSSDHRGGGARARPAVIGAAVACERFDVSPSYAASLAECSVFSVRQVAAERGDAEGSANDPPSGE</sequence>
<feature type="compositionally biased region" description="Basic and acidic residues" evidence="1">
    <location>
        <begin position="40"/>
        <end position="52"/>
    </location>
</feature>
<dbReference type="Proteomes" id="UP001596443">
    <property type="component" value="Unassembled WGS sequence"/>
</dbReference>
<feature type="compositionally biased region" description="Low complexity" evidence="1">
    <location>
        <begin position="60"/>
        <end position="80"/>
    </location>
</feature>
<organism evidence="2 3">
    <name type="scientific">Halobaculum halobium</name>
    <dbReference type="NCBI Taxonomy" id="3032281"/>
    <lineage>
        <taxon>Archaea</taxon>
        <taxon>Methanobacteriati</taxon>
        <taxon>Methanobacteriota</taxon>
        <taxon>Stenosarchaea group</taxon>
        <taxon>Halobacteria</taxon>
        <taxon>Halobacteriales</taxon>
        <taxon>Haloferacaceae</taxon>
        <taxon>Halobaculum</taxon>
    </lineage>
</organism>
<evidence type="ECO:0000313" key="3">
    <source>
        <dbReference type="Proteomes" id="UP001596443"/>
    </source>
</evidence>
<dbReference type="GeneID" id="81208686"/>
<gene>
    <name evidence="2" type="ORF">ACFQFD_06525</name>
</gene>